<dbReference type="AlphaFoldDB" id="A0A644ZG71"/>
<dbReference type="SUPFAM" id="SSF47413">
    <property type="entry name" value="lambda repressor-like DNA-binding domains"/>
    <property type="match status" value="1"/>
</dbReference>
<reference evidence="3" key="1">
    <citation type="submission" date="2019-08" db="EMBL/GenBank/DDBJ databases">
        <authorList>
            <person name="Kucharzyk K."/>
            <person name="Murdoch R.W."/>
            <person name="Higgins S."/>
            <person name="Loffler F."/>
        </authorList>
    </citation>
    <scope>NUCLEOTIDE SEQUENCE</scope>
</reference>
<sequence>MSLGIRIKTLRKAARLTQQALADKTDVSRIYIQALESNRRLPSMKLLAKLAQALDVEITDLVKGAPSDEAGRVHLEEVLENAEDVEIWYKSYRFSKNELSFIKQIIEATVSFWQNENIDQKG</sequence>
<dbReference type="EMBL" id="VSSQ01008803">
    <property type="protein sequence ID" value="MPM39892.1"/>
    <property type="molecule type" value="Genomic_DNA"/>
</dbReference>
<dbReference type="CDD" id="cd00093">
    <property type="entry name" value="HTH_XRE"/>
    <property type="match status" value="1"/>
</dbReference>
<proteinExistence type="predicted"/>
<dbReference type="PANTHER" id="PTHR46797">
    <property type="entry name" value="HTH-TYPE TRANSCRIPTIONAL REGULATOR"/>
    <property type="match status" value="1"/>
</dbReference>
<name>A0A644ZG71_9ZZZZ</name>
<feature type="domain" description="HTH cro/C1-type" evidence="2">
    <location>
        <begin position="7"/>
        <end position="61"/>
    </location>
</feature>
<organism evidence="3">
    <name type="scientific">bioreactor metagenome</name>
    <dbReference type="NCBI Taxonomy" id="1076179"/>
    <lineage>
        <taxon>unclassified sequences</taxon>
        <taxon>metagenomes</taxon>
        <taxon>ecological metagenomes</taxon>
    </lineage>
</organism>
<keyword evidence="1" id="KW-0238">DNA-binding</keyword>
<evidence type="ECO:0000256" key="1">
    <source>
        <dbReference type="ARBA" id="ARBA00023125"/>
    </source>
</evidence>
<evidence type="ECO:0000259" key="2">
    <source>
        <dbReference type="PROSITE" id="PS50943"/>
    </source>
</evidence>
<dbReference type="GO" id="GO:0003700">
    <property type="term" value="F:DNA-binding transcription factor activity"/>
    <property type="evidence" value="ECO:0007669"/>
    <property type="project" value="TreeGrafter"/>
</dbReference>
<comment type="caution">
    <text evidence="3">The sequence shown here is derived from an EMBL/GenBank/DDBJ whole genome shotgun (WGS) entry which is preliminary data.</text>
</comment>
<dbReference type="SMART" id="SM00530">
    <property type="entry name" value="HTH_XRE"/>
    <property type="match status" value="1"/>
</dbReference>
<dbReference type="InterPro" id="IPR050807">
    <property type="entry name" value="TransReg_Diox_bact_type"/>
</dbReference>
<evidence type="ECO:0000313" key="3">
    <source>
        <dbReference type="EMBL" id="MPM39892.1"/>
    </source>
</evidence>
<dbReference type="PANTHER" id="PTHR46797:SF1">
    <property type="entry name" value="METHYLPHOSPHONATE SYNTHASE"/>
    <property type="match status" value="1"/>
</dbReference>
<dbReference type="InterPro" id="IPR010982">
    <property type="entry name" value="Lambda_DNA-bd_dom_sf"/>
</dbReference>
<dbReference type="InterPro" id="IPR001387">
    <property type="entry name" value="Cro/C1-type_HTH"/>
</dbReference>
<dbReference type="Pfam" id="PF01381">
    <property type="entry name" value="HTH_3"/>
    <property type="match status" value="1"/>
</dbReference>
<dbReference type="Gene3D" id="1.10.260.40">
    <property type="entry name" value="lambda repressor-like DNA-binding domains"/>
    <property type="match status" value="1"/>
</dbReference>
<dbReference type="GO" id="GO:0003677">
    <property type="term" value="F:DNA binding"/>
    <property type="evidence" value="ECO:0007669"/>
    <property type="project" value="UniProtKB-KW"/>
</dbReference>
<accession>A0A644ZG71</accession>
<gene>
    <name evidence="3" type="ORF">SDC9_86528</name>
</gene>
<dbReference type="GO" id="GO:0005829">
    <property type="term" value="C:cytosol"/>
    <property type="evidence" value="ECO:0007669"/>
    <property type="project" value="TreeGrafter"/>
</dbReference>
<dbReference type="PROSITE" id="PS50943">
    <property type="entry name" value="HTH_CROC1"/>
    <property type="match status" value="1"/>
</dbReference>
<protein>
    <recommendedName>
        <fullName evidence="2">HTH cro/C1-type domain-containing protein</fullName>
    </recommendedName>
</protein>